<name>F9XRC2_ZYMTI</name>
<dbReference type="EMBL" id="CM001211">
    <property type="protein sequence ID" value="EGP82229.1"/>
    <property type="molecule type" value="Genomic_DNA"/>
</dbReference>
<gene>
    <name evidence="1" type="ORF">MYCGRDRAFT_97776</name>
</gene>
<dbReference type="RefSeq" id="XP_003847253.1">
    <property type="nucleotide sequence ID" value="XM_003847205.1"/>
</dbReference>
<dbReference type="VEuPathDB" id="FungiDB:ZTRI_16.105"/>
<dbReference type="InParanoid" id="F9XRC2"/>
<dbReference type="Proteomes" id="UP000008062">
    <property type="component" value="Chromosome 16"/>
</dbReference>
<reference evidence="1 2" key="1">
    <citation type="journal article" date="2011" name="PLoS Genet.">
        <title>Finished genome of the fungal wheat pathogen Mycosphaerella graminicola reveals dispensome structure, chromosome plasticity, and stealth pathogenesis.</title>
        <authorList>
            <person name="Goodwin S.B."/>
            <person name="Ben M'barek S."/>
            <person name="Dhillon B."/>
            <person name="Wittenberg A.H.J."/>
            <person name="Crane C.F."/>
            <person name="Hane J.K."/>
            <person name="Foster A.J."/>
            <person name="Van der Lee T.A.J."/>
            <person name="Grimwood J."/>
            <person name="Aerts A."/>
            <person name="Antoniw J."/>
            <person name="Bailey A."/>
            <person name="Bluhm B."/>
            <person name="Bowler J."/>
            <person name="Bristow J."/>
            <person name="van der Burgt A."/>
            <person name="Canto-Canche B."/>
            <person name="Churchill A.C.L."/>
            <person name="Conde-Ferraez L."/>
            <person name="Cools H.J."/>
            <person name="Coutinho P.M."/>
            <person name="Csukai M."/>
            <person name="Dehal P."/>
            <person name="De Wit P."/>
            <person name="Donzelli B."/>
            <person name="van de Geest H.C."/>
            <person name="van Ham R.C.H.J."/>
            <person name="Hammond-Kosack K.E."/>
            <person name="Henrissat B."/>
            <person name="Kilian A."/>
            <person name="Kobayashi A.K."/>
            <person name="Koopmann E."/>
            <person name="Kourmpetis Y."/>
            <person name="Kuzniar A."/>
            <person name="Lindquist E."/>
            <person name="Lombard V."/>
            <person name="Maliepaard C."/>
            <person name="Martins N."/>
            <person name="Mehrabi R."/>
            <person name="Nap J.P.H."/>
            <person name="Ponomarenko A."/>
            <person name="Rudd J.J."/>
            <person name="Salamov A."/>
            <person name="Schmutz J."/>
            <person name="Schouten H.J."/>
            <person name="Shapiro H."/>
            <person name="Stergiopoulos I."/>
            <person name="Torriani S.F.F."/>
            <person name="Tu H."/>
            <person name="de Vries R.P."/>
            <person name="Waalwijk C."/>
            <person name="Ware S.B."/>
            <person name="Wiebenga A."/>
            <person name="Zwiers L.-H."/>
            <person name="Oliver R.P."/>
            <person name="Grigoriev I.V."/>
            <person name="Kema G.H.J."/>
        </authorList>
    </citation>
    <scope>NUCLEOTIDE SEQUENCE [LARGE SCALE GENOMIC DNA]</scope>
    <source>
        <strain evidence="2">CBS 115943 / IPO323</strain>
    </source>
</reference>
<evidence type="ECO:0000313" key="1">
    <source>
        <dbReference type="EMBL" id="EGP82229.1"/>
    </source>
</evidence>
<dbReference type="GeneID" id="13399910"/>
<sequence>MSAQELSDPAVEYRWHNHRLRSYSQEASDPADFGDTLPVRGAPSDPVDFYDTSPDAPLPLDTGALLQDSPSADLFHPHTILILAPIFFTGWKAFHRAGAVRLTQADIVAPEGLGIAETVQEETKVEDELLAKVSVTQETGEQAPAILAAAEEHRRRYERKTTWCQSLVYNDRLRHFGKSQGAKASRSCLP</sequence>
<dbReference type="AlphaFoldDB" id="F9XRC2"/>
<proteinExistence type="predicted"/>
<dbReference type="KEGG" id="ztr:MYCGRDRAFT_97776"/>
<evidence type="ECO:0000313" key="2">
    <source>
        <dbReference type="Proteomes" id="UP000008062"/>
    </source>
</evidence>
<organism evidence="1 2">
    <name type="scientific">Zymoseptoria tritici (strain CBS 115943 / IPO323)</name>
    <name type="common">Speckled leaf blotch fungus</name>
    <name type="synonym">Septoria tritici</name>
    <dbReference type="NCBI Taxonomy" id="336722"/>
    <lineage>
        <taxon>Eukaryota</taxon>
        <taxon>Fungi</taxon>
        <taxon>Dikarya</taxon>
        <taxon>Ascomycota</taxon>
        <taxon>Pezizomycotina</taxon>
        <taxon>Dothideomycetes</taxon>
        <taxon>Dothideomycetidae</taxon>
        <taxon>Mycosphaerellales</taxon>
        <taxon>Mycosphaerellaceae</taxon>
        <taxon>Zymoseptoria</taxon>
    </lineage>
</organism>
<accession>F9XRC2</accession>
<protein>
    <submittedName>
        <fullName evidence="1">Uncharacterized protein</fullName>
    </submittedName>
</protein>
<keyword evidence="2" id="KW-1185">Reference proteome</keyword>
<dbReference type="HOGENOM" id="CLU_1429054_0_0_1"/>